<keyword evidence="9 13" id="KW-0648">Protein biosynthesis</keyword>
<comment type="catalytic activity">
    <reaction evidence="12">
        <text>tRNA(Met) + L-methionine + ATP = L-methionyl-tRNA(Met) + AMP + diphosphate</text>
        <dbReference type="Rhea" id="RHEA:13481"/>
        <dbReference type="Rhea" id="RHEA-COMP:9667"/>
        <dbReference type="Rhea" id="RHEA-COMP:9698"/>
        <dbReference type="ChEBI" id="CHEBI:30616"/>
        <dbReference type="ChEBI" id="CHEBI:33019"/>
        <dbReference type="ChEBI" id="CHEBI:57844"/>
        <dbReference type="ChEBI" id="CHEBI:78442"/>
        <dbReference type="ChEBI" id="CHEBI:78530"/>
        <dbReference type="ChEBI" id="CHEBI:456215"/>
        <dbReference type="EC" id="6.1.1.10"/>
    </reaction>
</comment>
<evidence type="ECO:0000256" key="10">
    <source>
        <dbReference type="ARBA" id="ARBA00023146"/>
    </source>
</evidence>
<dbReference type="GO" id="GO:0005524">
    <property type="term" value="F:ATP binding"/>
    <property type="evidence" value="ECO:0007669"/>
    <property type="project" value="UniProtKB-KW"/>
</dbReference>
<dbReference type="Gene3D" id="3.40.30.10">
    <property type="entry name" value="Glutaredoxin"/>
    <property type="match status" value="1"/>
</dbReference>
<dbReference type="PRINTS" id="PR01041">
    <property type="entry name" value="TRNASYNTHMET"/>
</dbReference>
<evidence type="ECO:0000259" key="15">
    <source>
        <dbReference type="PROSITE" id="PS50405"/>
    </source>
</evidence>
<dbReference type="NCBIfam" id="NF001100">
    <property type="entry name" value="PRK00133.1"/>
    <property type="match status" value="1"/>
</dbReference>
<comment type="subcellular location">
    <subcellularLocation>
        <location evidence="1">Cytoplasm</location>
    </subcellularLocation>
</comment>
<gene>
    <name evidence="16" type="ORF">GBAR_LOCUS30629</name>
</gene>
<keyword evidence="6 13" id="KW-0436">Ligase</keyword>
<dbReference type="Gene3D" id="3.40.50.620">
    <property type="entry name" value="HUPs"/>
    <property type="match status" value="1"/>
</dbReference>
<evidence type="ECO:0000256" key="11">
    <source>
        <dbReference type="ARBA" id="ARBA00030904"/>
    </source>
</evidence>
<accession>A0AA35XKL9</accession>
<evidence type="ECO:0000313" key="16">
    <source>
        <dbReference type="EMBL" id="CAI8056216.1"/>
    </source>
</evidence>
<comment type="similarity">
    <text evidence="2 13">Belongs to the class-I aminoacyl-tRNA synthetase family.</text>
</comment>
<evidence type="ECO:0000256" key="14">
    <source>
        <dbReference type="SAM" id="MobiDB-lite"/>
    </source>
</evidence>
<feature type="compositionally biased region" description="Gly residues" evidence="14">
    <location>
        <begin position="249"/>
        <end position="259"/>
    </location>
</feature>
<dbReference type="SUPFAM" id="SSF47616">
    <property type="entry name" value="GST C-terminal domain-like"/>
    <property type="match status" value="1"/>
</dbReference>
<feature type="domain" description="GST C-terminal" evidence="15">
    <location>
        <begin position="84"/>
        <end position="201"/>
    </location>
</feature>
<evidence type="ECO:0000256" key="13">
    <source>
        <dbReference type="RuleBase" id="RU363039"/>
    </source>
</evidence>
<dbReference type="InterPro" id="IPR041872">
    <property type="entry name" value="Anticodon_Met"/>
</dbReference>
<protein>
    <recommendedName>
        <fullName evidence="4">Methionine--tRNA ligase, cytoplasmic</fullName>
        <ecNumber evidence="3">6.1.1.10</ecNumber>
    </recommendedName>
    <alternativeName>
        <fullName evidence="11">Methionyl-tRNA synthetase</fullName>
    </alternativeName>
</protein>
<dbReference type="InterPro" id="IPR010987">
    <property type="entry name" value="Glutathione-S-Trfase_C-like"/>
</dbReference>
<dbReference type="FunFam" id="2.20.28.20:FF:000001">
    <property type="entry name" value="Methionine--tRNA ligase"/>
    <property type="match status" value="1"/>
</dbReference>
<dbReference type="NCBIfam" id="TIGR00398">
    <property type="entry name" value="metG"/>
    <property type="match status" value="1"/>
</dbReference>
<keyword evidence="17" id="KW-1185">Reference proteome</keyword>
<evidence type="ECO:0000313" key="17">
    <source>
        <dbReference type="Proteomes" id="UP001174909"/>
    </source>
</evidence>
<dbReference type="InterPro" id="IPR036282">
    <property type="entry name" value="Glutathione-S-Trfase_C_sf"/>
</dbReference>
<dbReference type="GO" id="GO:0005829">
    <property type="term" value="C:cytosol"/>
    <property type="evidence" value="ECO:0007669"/>
    <property type="project" value="TreeGrafter"/>
</dbReference>
<dbReference type="InterPro" id="IPR014729">
    <property type="entry name" value="Rossmann-like_a/b/a_fold"/>
</dbReference>
<keyword evidence="5" id="KW-0963">Cytoplasm</keyword>
<dbReference type="PROSITE" id="PS00178">
    <property type="entry name" value="AA_TRNA_LIGASE_I"/>
    <property type="match status" value="1"/>
</dbReference>
<evidence type="ECO:0000256" key="12">
    <source>
        <dbReference type="ARBA" id="ARBA00047364"/>
    </source>
</evidence>
<dbReference type="Gene3D" id="2.20.28.20">
    <property type="entry name" value="Methionyl-tRNA synthetase, Zn-domain"/>
    <property type="match status" value="1"/>
</dbReference>
<name>A0AA35XKL9_GEOBA</name>
<dbReference type="GO" id="GO:0017101">
    <property type="term" value="C:aminoacyl-tRNA synthetase multienzyme complex"/>
    <property type="evidence" value="ECO:0007669"/>
    <property type="project" value="TreeGrafter"/>
</dbReference>
<dbReference type="PROSITE" id="PS50405">
    <property type="entry name" value="GST_CTER"/>
    <property type="match status" value="1"/>
</dbReference>
<proteinExistence type="inferred from homology"/>
<evidence type="ECO:0000256" key="1">
    <source>
        <dbReference type="ARBA" id="ARBA00004496"/>
    </source>
</evidence>
<dbReference type="EC" id="6.1.1.10" evidence="3"/>
<dbReference type="InterPro" id="IPR033911">
    <property type="entry name" value="MetRS_core"/>
</dbReference>
<dbReference type="SUPFAM" id="SSF47323">
    <property type="entry name" value="Anticodon-binding domain of a subclass of class I aminoacyl-tRNA synthetases"/>
    <property type="match status" value="1"/>
</dbReference>
<sequence length="877" mass="98430">MAGKLYYSRGDPDLLALLVIWETEESAARFELIEGRCPHPLKSGRGVVLELASGERIFSVSEICRLSCEGEGDEGGKGLTRKGSPEQQARVDYWLDWGCGQLKSAVHSTVVAGEPTHDLLTCLGRLESHLSLGHHYLVPEGLSLADILVWCRLYALMSPDNPVSQVFHKDHLLVCQWFISLARLPGFSSAQWKDAGSAAHLKFILAKSSSHTPTEKSTQQPCQTGSTPVQKAGVVKAESKSSAHKRGGPQKGKGQGGKGQQNKAEPKQSQQPPAEVVMAQEKVPAEELAEARKMWAEHVRGVAREPRDPLEPILPVPGEKNILITSALPYVNNVPHLGNIIGCVLSADVFARYCRLRGYNTLYICGTDEYGTATETKALEEGLTPQEICSKYFAIHDEVYKWFNIEFDVFGRTSTPQQTEITQEIFWQLHRKGFISTEKVDQLLCQNCDRFLADRFVEGTCPLCAYEDARGDQCDKCGRLINATELKSPRCKVCGSSPVIKTSDHIFLDLDKLQPTVVEWFKEASKKGVWSQNALNITSAWVRDTLKPRCISRDLRWGTPVPLEGFTEKVFYVWFDATIGYISITACYTPEWRQWWKNPDDVQLYQFMAKDNVPFHSVVFPCSLLGANDGYTIVNHLSSTEYLKYEDGKFSKSRGVGVFGIDAKNTGIPSDVYRFYLLYVRPETQDSTFNWSDFVAKNNSELLNNLGNFINRCLVFIRNSFDRKIMEMQLTDEDYNVVAMVTRELRGYNVCLETLKLRDALKHILAISRLGNGHIQSEKPWKLVKGSPEEIARAGSLLSFCANIVCLLSVLLHPYMPETSAEIQRQLNVSEGCDVLEDSFTVFLKSGHQIGEVSTIFSRIIPFTILIFRSRDRCSLK</sequence>
<keyword evidence="8 13" id="KW-0067">ATP-binding</keyword>
<evidence type="ECO:0000256" key="7">
    <source>
        <dbReference type="ARBA" id="ARBA00022741"/>
    </source>
</evidence>
<dbReference type="AlphaFoldDB" id="A0AA35XKL9"/>
<dbReference type="InterPro" id="IPR009080">
    <property type="entry name" value="tRNAsynth_Ia_anticodon-bd"/>
</dbReference>
<dbReference type="InterPro" id="IPR029038">
    <property type="entry name" value="MetRS_Zn"/>
</dbReference>
<dbReference type="HAMAP" id="MF_00098">
    <property type="entry name" value="Met_tRNA_synth_type1"/>
    <property type="match status" value="1"/>
</dbReference>
<evidence type="ECO:0000256" key="5">
    <source>
        <dbReference type="ARBA" id="ARBA00022490"/>
    </source>
</evidence>
<dbReference type="InterPro" id="IPR001412">
    <property type="entry name" value="aa-tRNA-synth_I_CS"/>
</dbReference>
<dbReference type="Gene3D" id="1.20.1050.10">
    <property type="match status" value="1"/>
</dbReference>
<evidence type="ECO:0000256" key="3">
    <source>
        <dbReference type="ARBA" id="ARBA00012838"/>
    </source>
</evidence>
<dbReference type="InterPro" id="IPR014758">
    <property type="entry name" value="Met-tRNA_synth"/>
</dbReference>
<evidence type="ECO:0000256" key="8">
    <source>
        <dbReference type="ARBA" id="ARBA00022840"/>
    </source>
</evidence>
<comment type="caution">
    <text evidence="16">The sequence shown here is derived from an EMBL/GenBank/DDBJ whole genome shotgun (WGS) entry which is preliminary data.</text>
</comment>
<dbReference type="SUPFAM" id="SSF52374">
    <property type="entry name" value="Nucleotidylyl transferase"/>
    <property type="match status" value="1"/>
</dbReference>
<dbReference type="CDD" id="cd00814">
    <property type="entry name" value="MetRS_core"/>
    <property type="match status" value="1"/>
</dbReference>
<dbReference type="Pfam" id="PF09334">
    <property type="entry name" value="tRNA-synt_1g"/>
    <property type="match status" value="1"/>
</dbReference>
<dbReference type="GO" id="GO:0006431">
    <property type="term" value="P:methionyl-tRNA aminoacylation"/>
    <property type="evidence" value="ECO:0007669"/>
    <property type="project" value="InterPro"/>
</dbReference>
<dbReference type="GO" id="GO:0004825">
    <property type="term" value="F:methionine-tRNA ligase activity"/>
    <property type="evidence" value="ECO:0007669"/>
    <property type="project" value="UniProtKB-EC"/>
</dbReference>
<feature type="region of interest" description="Disordered" evidence="14">
    <location>
        <begin position="209"/>
        <end position="276"/>
    </location>
</feature>
<dbReference type="Gene3D" id="1.10.730.10">
    <property type="entry name" value="Isoleucyl-tRNA Synthetase, Domain 1"/>
    <property type="match status" value="1"/>
</dbReference>
<dbReference type="InterPro" id="IPR023458">
    <property type="entry name" value="Met-tRNA_ligase_1"/>
</dbReference>
<evidence type="ECO:0000256" key="9">
    <source>
        <dbReference type="ARBA" id="ARBA00022917"/>
    </source>
</evidence>
<dbReference type="EMBL" id="CASHTH010004337">
    <property type="protein sequence ID" value="CAI8056216.1"/>
    <property type="molecule type" value="Genomic_DNA"/>
</dbReference>
<dbReference type="Pfam" id="PF19303">
    <property type="entry name" value="Anticodon_3"/>
    <property type="match status" value="1"/>
</dbReference>
<dbReference type="InterPro" id="IPR015413">
    <property type="entry name" value="Methionyl/Leucyl_tRNA_Synth"/>
</dbReference>
<organism evidence="16 17">
    <name type="scientific">Geodia barretti</name>
    <name type="common">Barrett's horny sponge</name>
    <dbReference type="NCBI Taxonomy" id="519541"/>
    <lineage>
        <taxon>Eukaryota</taxon>
        <taxon>Metazoa</taxon>
        <taxon>Porifera</taxon>
        <taxon>Demospongiae</taxon>
        <taxon>Heteroscleromorpha</taxon>
        <taxon>Tetractinellida</taxon>
        <taxon>Astrophorina</taxon>
        <taxon>Geodiidae</taxon>
        <taxon>Geodia</taxon>
    </lineage>
</organism>
<dbReference type="PANTHER" id="PTHR45765:SF1">
    <property type="entry name" value="METHIONINE--TRNA LIGASE, CYTOPLASMIC"/>
    <property type="match status" value="1"/>
</dbReference>
<feature type="compositionally biased region" description="Polar residues" evidence="14">
    <location>
        <begin position="209"/>
        <end position="229"/>
    </location>
</feature>
<evidence type="ECO:0000256" key="4">
    <source>
        <dbReference type="ARBA" id="ARBA00018335"/>
    </source>
</evidence>
<evidence type="ECO:0000256" key="6">
    <source>
        <dbReference type="ARBA" id="ARBA00022598"/>
    </source>
</evidence>
<keyword evidence="10 13" id="KW-0030">Aminoacyl-tRNA synthetase</keyword>
<dbReference type="Proteomes" id="UP001174909">
    <property type="component" value="Unassembled WGS sequence"/>
</dbReference>
<keyword evidence="7 13" id="KW-0547">Nucleotide-binding</keyword>
<dbReference type="CDD" id="cd07957">
    <property type="entry name" value="Anticodon_Ia_Met"/>
    <property type="match status" value="1"/>
</dbReference>
<evidence type="ECO:0000256" key="2">
    <source>
        <dbReference type="ARBA" id="ARBA00005594"/>
    </source>
</evidence>
<dbReference type="PANTHER" id="PTHR45765">
    <property type="entry name" value="METHIONINE--TRNA LIGASE"/>
    <property type="match status" value="1"/>
</dbReference>
<dbReference type="SUPFAM" id="SSF57770">
    <property type="entry name" value="Methionyl-tRNA synthetase (MetRS), Zn-domain"/>
    <property type="match status" value="1"/>
</dbReference>
<reference evidence="16" key="1">
    <citation type="submission" date="2023-03" db="EMBL/GenBank/DDBJ databases">
        <authorList>
            <person name="Steffen K."/>
            <person name="Cardenas P."/>
        </authorList>
    </citation>
    <scope>NUCLEOTIDE SEQUENCE</scope>
</reference>